<dbReference type="PROSITE" id="PS51094">
    <property type="entry name" value="PTS_EIIA_TYPE_2"/>
    <property type="match status" value="1"/>
</dbReference>
<comment type="function">
    <text evidence="1">The phosphoenolpyruvate-dependent sugar phosphotransferase system (sugar PTS), a major carbohydrate active transport system, catalyzes the phosphorylation of incoming sugar substrates concomitantly with their translocation across the cell membrane. The enzyme II CmtAB PTS system is involved in D-mannitol transport.</text>
</comment>
<comment type="caution">
    <text evidence="13">The sequence shown here is derived from an EMBL/GenBank/DDBJ whole genome shotgun (WGS) entry which is preliminary data.</text>
</comment>
<evidence type="ECO:0000256" key="3">
    <source>
        <dbReference type="ARBA" id="ARBA00022448"/>
    </source>
</evidence>
<evidence type="ECO:0000256" key="7">
    <source>
        <dbReference type="ARBA" id="ARBA00022683"/>
    </source>
</evidence>
<dbReference type="InterPro" id="IPR050893">
    <property type="entry name" value="Sugar_PTS"/>
</dbReference>
<evidence type="ECO:0000313" key="13">
    <source>
        <dbReference type="EMBL" id="GAA1688941.1"/>
    </source>
</evidence>
<dbReference type="PANTHER" id="PTHR30181:SF2">
    <property type="entry name" value="PTS SYSTEM MANNITOL-SPECIFIC EIICBA COMPONENT"/>
    <property type="match status" value="1"/>
</dbReference>
<protein>
    <recommendedName>
        <fullName evidence="2">Mannitol-specific phosphotransferase enzyme IIA component</fullName>
    </recommendedName>
    <alternativeName>
        <fullName evidence="10">EIIA</fullName>
    </alternativeName>
    <alternativeName>
        <fullName evidence="11">EIII</fullName>
    </alternativeName>
    <alternativeName>
        <fullName evidence="9">PTS system mannitol-specific EIIA component</fullName>
    </alternativeName>
</protein>
<keyword evidence="8" id="KW-0418">Kinase</keyword>
<evidence type="ECO:0000256" key="10">
    <source>
        <dbReference type="ARBA" id="ARBA00030956"/>
    </source>
</evidence>
<evidence type="ECO:0000256" key="9">
    <source>
        <dbReference type="ARBA" id="ARBA00029908"/>
    </source>
</evidence>
<keyword evidence="3" id="KW-0813">Transport</keyword>
<dbReference type="CDD" id="cd00211">
    <property type="entry name" value="PTS_IIA_fru"/>
    <property type="match status" value="1"/>
</dbReference>
<dbReference type="InterPro" id="IPR002178">
    <property type="entry name" value="PTS_EIIA_type-2_dom"/>
</dbReference>
<dbReference type="SUPFAM" id="SSF55804">
    <property type="entry name" value="Phoshotransferase/anion transport protein"/>
    <property type="match status" value="1"/>
</dbReference>
<evidence type="ECO:0000256" key="11">
    <source>
        <dbReference type="ARBA" id="ARBA00030962"/>
    </source>
</evidence>
<sequence length="148" mass="15482">MTIMTSDVLTIDRVRIHPGSVSRDEAMKEAADLLVAAGAVTPAYYDAMQAREQTVSTYMGNELAIPHGTNDAKEEILASALSVVRYDGGVDWGGETATFVVGIAGVGDEHLGILSQIAILFSDEDDVAKLKAAASPEELFALVSAAGV</sequence>
<dbReference type="PROSITE" id="PS00372">
    <property type="entry name" value="PTS_EIIA_TYPE_2_HIS"/>
    <property type="match status" value="1"/>
</dbReference>
<accession>A0ABP4TJ17</accession>
<name>A0ABP4TJ17_9MICO</name>
<keyword evidence="7" id="KW-0598">Phosphotransferase system</keyword>
<evidence type="ECO:0000256" key="6">
    <source>
        <dbReference type="ARBA" id="ARBA00022679"/>
    </source>
</evidence>
<evidence type="ECO:0000256" key="1">
    <source>
        <dbReference type="ARBA" id="ARBA00002434"/>
    </source>
</evidence>
<proteinExistence type="predicted"/>
<evidence type="ECO:0000313" key="14">
    <source>
        <dbReference type="Proteomes" id="UP001501690"/>
    </source>
</evidence>
<evidence type="ECO:0000256" key="5">
    <source>
        <dbReference type="ARBA" id="ARBA00022597"/>
    </source>
</evidence>
<evidence type="ECO:0000256" key="4">
    <source>
        <dbReference type="ARBA" id="ARBA00022553"/>
    </source>
</evidence>
<keyword evidence="14" id="KW-1185">Reference proteome</keyword>
<evidence type="ECO:0000256" key="2">
    <source>
        <dbReference type="ARBA" id="ARBA00014783"/>
    </source>
</evidence>
<keyword evidence="6" id="KW-0808">Transferase</keyword>
<gene>
    <name evidence="13" type="ORF">GCM10009808_02340</name>
</gene>
<reference evidence="14" key="1">
    <citation type="journal article" date="2019" name="Int. J. Syst. Evol. Microbiol.">
        <title>The Global Catalogue of Microorganisms (GCM) 10K type strain sequencing project: providing services to taxonomists for standard genome sequencing and annotation.</title>
        <authorList>
            <consortium name="The Broad Institute Genomics Platform"/>
            <consortium name="The Broad Institute Genome Sequencing Center for Infectious Disease"/>
            <person name="Wu L."/>
            <person name="Ma J."/>
        </authorList>
    </citation>
    <scope>NUCLEOTIDE SEQUENCE [LARGE SCALE GENOMIC DNA]</scope>
    <source>
        <strain evidence="14">JCM 15577</strain>
    </source>
</reference>
<dbReference type="Pfam" id="PF00359">
    <property type="entry name" value="PTS_EIIA_2"/>
    <property type="match status" value="1"/>
</dbReference>
<dbReference type="EMBL" id="BAAAPL010000001">
    <property type="protein sequence ID" value="GAA1688941.1"/>
    <property type="molecule type" value="Genomic_DNA"/>
</dbReference>
<dbReference type="Proteomes" id="UP001501690">
    <property type="component" value="Unassembled WGS sequence"/>
</dbReference>
<organism evidence="13 14">
    <name type="scientific">Microbacterium sediminicola</name>
    <dbReference type="NCBI Taxonomy" id="415210"/>
    <lineage>
        <taxon>Bacteria</taxon>
        <taxon>Bacillati</taxon>
        <taxon>Actinomycetota</taxon>
        <taxon>Actinomycetes</taxon>
        <taxon>Micrococcales</taxon>
        <taxon>Microbacteriaceae</taxon>
        <taxon>Microbacterium</taxon>
    </lineage>
</organism>
<keyword evidence="4" id="KW-0597">Phosphoprotein</keyword>
<feature type="domain" description="PTS EIIA type-2" evidence="12">
    <location>
        <begin position="7"/>
        <end position="146"/>
    </location>
</feature>
<evidence type="ECO:0000256" key="8">
    <source>
        <dbReference type="ARBA" id="ARBA00022777"/>
    </source>
</evidence>
<keyword evidence="5" id="KW-0762">Sugar transport</keyword>
<dbReference type="Gene3D" id="3.40.930.10">
    <property type="entry name" value="Mannitol-specific EII, Chain A"/>
    <property type="match status" value="1"/>
</dbReference>
<dbReference type="InterPro" id="IPR016152">
    <property type="entry name" value="PTrfase/Anion_transptr"/>
</dbReference>
<evidence type="ECO:0000259" key="12">
    <source>
        <dbReference type="PROSITE" id="PS51094"/>
    </source>
</evidence>
<dbReference type="PANTHER" id="PTHR30181">
    <property type="entry name" value="MANNITOL PERMEASE IIC COMPONENT"/>
    <property type="match status" value="1"/>
</dbReference>